<reference evidence="1" key="1">
    <citation type="submission" date="2020-10" db="EMBL/GenBank/DDBJ databases">
        <authorList>
            <person name="Lu T."/>
            <person name="Wang Q."/>
            <person name="Han X."/>
        </authorList>
    </citation>
    <scope>NUCLEOTIDE SEQUENCE</scope>
    <source>
        <strain evidence="1">WQ 117</strain>
    </source>
</reference>
<dbReference type="Proteomes" id="UP000608754">
    <property type="component" value="Unassembled WGS sequence"/>
</dbReference>
<dbReference type="AlphaFoldDB" id="A0A8J7FS56"/>
<dbReference type="PROSITE" id="PS51257">
    <property type="entry name" value="PROKAR_LIPOPROTEIN"/>
    <property type="match status" value="1"/>
</dbReference>
<keyword evidence="2" id="KW-1185">Reference proteome</keyword>
<evidence type="ECO:0000313" key="2">
    <source>
        <dbReference type="Proteomes" id="UP000608754"/>
    </source>
</evidence>
<dbReference type="EMBL" id="JADGIK010000006">
    <property type="protein sequence ID" value="MBF0597703.1"/>
    <property type="molecule type" value="Genomic_DNA"/>
</dbReference>
<accession>A0A8J7FS56</accession>
<organism evidence="1 2">
    <name type="scientific">Faecalibacter rhinopitheci</name>
    <dbReference type="NCBI Taxonomy" id="2779678"/>
    <lineage>
        <taxon>Bacteria</taxon>
        <taxon>Pseudomonadati</taxon>
        <taxon>Bacteroidota</taxon>
        <taxon>Flavobacteriia</taxon>
        <taxon>Flavobacteriales</taxon>
        <taxon>Weeksellaceae</taxon>
        <taxon>Faecalibacter</taxon>
    </lineage>
</organism>
<gene>
    <name evidence="1" type="ORF">IM532_09625</name>
</gene>
<evidence type="ECO:0008006" key="3">
    <source>
        <dbReference type="Google" id="ProtNLM"/>
    </source>
</evidence>
<proteinExistence type="predicted"/>
<sequence length="188" mass="21807">MKKLSILLFVSIFILQSCGEDKKPVEKTEKRQLTLNDNTANLSNDLELTINADFNTNDEIVVFWKDKSIGWFDDKNVIYAGAADIDGHQSVEVKFPQGIIPNDLRIDISSNDKQESIKINFIKIKSGPREFYMFGDEIDKYFKPNDFISYDKSSRKLTFKKVNDDYDPFLNTTHDFILELEKVLNTQF</sequence>
<comment type="caution">
    <text evidence="1">The sequence shown here is derived from an EMBL/GenBank/DDBJ whole genome shotgun (WGS) entry which is preliminary data.</text>
</comment>
<name>A0A8J7FS56_9FLAO</name>
<dbReference type="RefSeq" id="WP_194183251.1">
    <property type="nucleotide sequence ID" value="NZ_JADGIK010000006.1"/>
</dbReference>
<protein>
    <recommendedName>
        <fullName evidence="3">Lipoprotein</fullName>
    </recommendedName>
</protein>
<evidence type="ECO:0000313" key="1">
    <source>
        <dbReference type="EMBL" id="MBF0597703.1"/>
    </source>
</evidence>